<dbReference type="OrthoDB" id="329139at2759"/>
<dbReference type="PANTHER" id="PTHR15840">
    <property type="entry name" value="CGI-121 FAMILY MEMBER"/>
    <property type="match status" value="1"/>
</dbReference>
<dbReference type="SUPFAM" id="SSF143870">
    <property type="entry name" value="PF0523-like"/>
    <property type="match status" value="1"/>
</dbReference>
<comment type="subcellular location">
    <subcellularLocation>
        <location evidence="1">Nucleus</location>
    </subcellularLocation>
</comment>
<dbReference type="Gene3D" id="3.30.2380.10">
    <property type="entry name" value="CGI121/TPRKB"/>
    <property type="match status" value="1"/>
</dbReference>
<reference evidence="6" key="1">
    <citation type="submission" date="2021-05" db="EMBL/GenBank/DDBJ databases">
        <authorList>
            <person name="Tigano A."/>
        </authorList>
    </citation>
    <scope>NUCLEOTIDE SEQUENCE</scope>
</reference>
<dbReference type="EMBL" id="CAJRST010011113">
    <property type="protein sequence ID" value="CAG5927710.1"/>
    <property type="molecule type" value="Genomic_DNA"/>
</dbReference>
<feature type="non-terminal residue" evidence="6">
    <location>
        <position position="1"/>
    </location>
</feature>
<dbReference type="GO" id="GO:0005634">
    <property type="term" value="C:nucleus"/>
    <property type="evidence" value="ECO:0007669"/>
    <property type="project" value="UniProtKB-SubCell"/>
</dbReference>
<dbReference type="Proteomes" id="UP000677803">
    <property type="component" value="Unassembled WGS sequence"/>
</dbReference>
<dbReference type="GO" id="GO:0000408">
    <property type="term" value="C:EKC/KEOPS complex"/>
    <property type="evidence" value="ECO:0007669"/>
    <property type="project" value="TreeGrafter"/>
</dbReference>
<evidence type="ECO:0000313" key="7">
    <source>
        <dbReference type="Proteomes" id="UP000677803"/>
    </source>
</evidence>
<evidence type="ECO:0000256" key="1">
    <source>
        <dbReference type="ARBA" id="ARBA00004123"/>
    </source>
</evidence>
<accession>A0A8S4B5X6</accession>
<name>A0A8S4B5X6_9TELE</name>
<feature type="compositionally biased region" description="Basic residues" evidence="5">
    <location>
        <begin position="166"/>
        <end position="178"/>
    </location>
</feature>
<dbReference type="PANTHER" id="PTHR15840:SF10">
    <property type="entry name" value="EKC_KEOPS COMPLEX SUBUNIT TPRKB"/>
    <property type="match status" value="1"/>
</dbReference>
<feature type="region of interest" description="Disordered" evidence="5">
    <location>
        <begin position="133"/>
        <end position="178"/>
    </location>
</feature>
<gene>
    <name evidence="6" type="ORF">MMEN_LOCUS11511</name>
</gene>
<sequence>MNLTQELELFSDCRVTQMLFKDVKNAAELRQRAVEGKINGALINPKMLYKIPPQEEECGTLLDAVVCRMAIKDVINETQNQRHQEGSINVRPSSRAFSEVGEFFLPDVPSAEHADHAPPSSSGILSLAMAAKAAAPEGSTTRPALNSEATAARSCCSLTSTTPAPKRAHSRKGSRPGE</sequence>
<evidence type="ECO:0000313" key="6">
    <source>
        <dbReference type="EMBL" id="CAG5927710.1"/>
    </source>
</evidence>
<protein>
    <submittedName>
        <fullName evidence="6">(Atlantic silverside) hypothetical protein</fullName>
    </submittedName>
</protein>
<evidence type="ECO:0000256" key="4">
    <source>
        <dbReference type="ARBA" id="ARBA00023242"/>
    </source>
</evidence>
<proteinExistence type="inferred from homology"/>
<dbReference type="GO" id="GO:0002949">
    <property type="term" value="P:tRNA threonylcarbamoyladenosine modification"/>
    <property type="evidence" value="ECO:0007669"/>
    <property type="project" value="TreeGrafter"/>
</dbReference>
<keyword evidence="7" id="KW-1185">Reference proteome</keyword>
<dbReference type="InterPro" id="IPR036504">
    <property type="entry name" value="CGI121/TPRKB_sf"/>
</dbReference>
<feature type="compositionally biased region" description="Polar residues" evidence="5">
    <location>
        <begin position="138"/>
        <end position="149"/>
    </location>
</feature>
<evidence type="ECO:0000256" key="3">
    <source>
        <dbReference type="ARBA" id="ARBA00022694"/>
    </source>
</evidence>
<evidence type="ECO:0000256" key="2">
    <source>
        <dbReference type="ARBA" id="ARBA00005546"/>
    </source>
</evidence>
<comment type="similarity">
    <text evidence="2">Belongs to the CGI121/TPRKB family.</text>
</comment>
<comment type="caution">
    <text evidence="6">The sequence shown here is derived from an EMBL/GenBank/DDBJ whole genome shotgun (WGS) entry which is preliminary data.</text>
</comment>
<keyword evidence="4" id="KW-0539">Nucleus</keyword>
<dbReference type="GO" id="GO:0005829">
    <property type="term" value="C:cytosol"/>
    <property type="evidence" value="ECO:0007669"/>
    <property type="project" value="TreeGrafter"/>
</dbReference>
<evidence type="ECO:0000256" key="5">
    <source>
        <dbReference type="SAM" id="MobiDB-lite"/>
    </source>
</evidence>
<organism evidence="6 7">
    <name type="scientific">Menidia menidia</name>
    <name type="common">Atlantic silverside</name>
    <dbReference type="NCBI Taxonomy" id="238744"/>
    <lineage>
        <taxon>Eukaryota</taxon>
        <taxon>Metazoa</taxon>
        <taxon>Chordata</taxon>
        <taxon>Craniata</taxon>
        <taxon>Vertebrata</taxon>
        <taxon>Euteleostomi</taxon>
        <taxon>Actinopterygii</taxon>
        <taxon>Neopterygii</taxon>
        <taxon>Teleostei</taxon>
        <taxon>Neoteleostei</taxon>
        <taxon>Acanthomorphata</taxon>
        <taxon>Ovalentaria</taxon>
        <taxon>Atherinomorphae</taxon>
        <taxon>Atheriniformes</taxon>
        <taxon>Atherinopsidae</taxon>
        <taxon>Menidiinae</taxon>
        <taxon>Menidia</taxon>
    </lineage>
</organism>
<dbReference type="AlphaFoldDB" id="A0A8S4B5X6"/>
<keyword evidence="3" id="KW-0819">tRNA processing</keyword>
<dbReference type="InterPro" id="IPR013926">
    <property type="entry name" value="CGI121/TPRKB"/>
</dbReference>